<comment type="caution">
    <text evidence="2">The sequence shown here is derived from an EMBL/GenBank/DDBJ whole genome shotgun (WGS) entry which is preliminary data.</text>
</comment>
<sequence>MRLFKCSFAALLFTMVLAAGELSAKGKAVPSIYIFGFSASFTDSTIYMTNVQKVDSAWIDTKSKFLLGRENYSYQLRNYLSDKLHLKNRTCLVMYARSRKEAEKKYLKLKKLYVEESPGMYDVRYIDEGDFKFQTIDMSYEEGDAVTPPAQGSVQAR</sequence>
<dbReference type="EMBL" id="JACJJL010000003">
    <property type="protein sequence ID" value="MBM6660632.1"/>
    <property type="molecule type" value="Genomic_DNA"/>
</dbReference>
<proteinExistence type="predicted"/>
<dbReference type="Proteomes" id="UP000764045">
    <property type="component" value="Unassembled WGS sequence"/>
</dbReference>
<accession>A0A938WKM6</accession>
<feature type="chain" id="PRO_5037589109" evidence="1">
    <location>
        <begin position="19"/>
        <end position="157"/>
    </location>
</feature>
<evidence type="ECO:0000313" key="3">
    <source>
        <dbReference type="Proteomes" id="UP000764045"/>
    </source>
</evidence>
<organism evidence="2 3">
    <name type="scientific">Marseilla massiliensis</name>
    <dbReference type="NCBI Taxonomy" id="1841864"/>
    <lineage>
        <taxon>Bacteria</taxon>
        <taxon>Pseudomonadati</taxon>
        <taxon>Bacteroidota</taxon>
        <taxon>Bacteroidia</taxon>
        <taxon>Bacteroidales</taxon>
        <taxon>Prevotellaceae</taxon>
        <taxon>Marseilla</taxon>
    </lineage>
</organism>
<dbReference type="AlphaFoldDB" id="A0A938WKM6"/>
<gene>
    <name evidence="2" type="ORF">H6B30_02505</name>
</gene>
<keyword evidence="1" id="KW-0732">Signal</keyword>
<evidence type="ECO:0000256" key="1">
    <source>
        <dbReference type="SAM" id="SignalP"/>
    </source>
</evidence>
<protein>
    <submittedName>
        <fullName evidence="2">Uncharacterized protein</fullName>
    </submittedName>
</protein>
<dbReference type="RefSeq" id="WP_205107583.1">
    <property type="nucleotide sequence ID" value="NZ_JACJJL010000003.1"/>
</dbReference>
<reference evidence="2 3" key="1">
    <citation type="journal article" date="2021" name="Sci. Rep.">
        <title>The distribution of antibiotic resistance genes in chicken gut microbiota commensals.</title>
        <authorList>
            <person name="Juricova H."/>
            <person name="Matiasovicova J."/>
            <person name="Kubasova T."/>
            <person name="Cejkova D."/>
            <person name="Rychlik I."/>
        </authorList>
    </citation>
    <scope>NUCLEOTIDE SEQUENCE [LARGE SCALE GENOMIC DNA]</scope>
    <source>
        <strain evidence="2 3">An819</strain>
    </source>
</reference>
<keyword evidence="3" id="KW-1185">Reference proteome</keyword>
<name>A0A938WKM6_9BACT</name>
<feature type="signal peptide" evidence="1">
    <location>
        <begin position="1"/>
        <end position="18"/>
    </location>
</feature>
<evidence type="ECO:0000313" key="2">
    <source>
        <dbReference type="EMBL" id="MBM6660632.1"/>
    </source>
</evidence>